<dbReference type="EMBL" id="JAIWOZ010000004">
    <property type="protein sequence ID" value="KAH6605825.1"/>
    <property type="molecule type" value="Genomic_DNA"/>
</dbReference>
<evidence type="ECO:0000313" key="2">
    <source>
        <dbReference type="EMBL" id="KAH6605825.1"/>
    </source>
</evidence>
<name>A0A9P8QGP5_9HYPO</name>
<dbReference type="Gene3D" id="2.120.10.70">
    <property type="entry name" value="Fucose-specific lectin"/>
    <property type="match status" value="1"/>
</dbReference>
<evidence type="ECO:0000313" key="3">
    <source>
        <dbReference type="Proteomes" id="UP000827724"/>
    </source>
</evidence>
<dbReference type="AlphaFoldDB" id="A0A9P8QGP5"/>
<keyword evidence="1" id="KW-0732">Signal</keyword>
<sequence>MTVVSTLFSCVMLAVTLTRKSILMMRTRPKETITQSVTTMTASLMAPTSAMQNVSSAMTISSNVSLPLTLTTPMSGLPSVTVTASTASFSPRPSPILPSSNLASVFVDGGTGKDGWGILIWQDGAGSLSFVHGGSELKGQGRIEDVLEDAPKAKDGTPMAAVADDTSVAHLFYLDESDAISHVFTKSGGGWKRGGLSRGRKRTAAHSKSMLSAAFHQGEHDTRVVVLSYQSPDGNLRLTMSEDPKNDDEWYTVDFNSFAGRRGIGDWGGIGHAIAGDWQNKRQDPDGSFSGLLMAVEEGEEITPWECSVDFHASSKKQAECHVLGKTFSDSSGRGISISSRANQFAWVRTGHGKSKAPAETLPYEFAFLCVDSEGIIRENRVGIDVARISGPGINVDMSFDSFAANSNKTVYAKSGNNVVAFRLDADGWQWKVDGFVNTTIPDTSP</sequence>
<feature type="chain" id="PRO_5040202123" description="Fucose-specific lectin" evidence="1">
    <location>
        <begin position="19"/>
        <end position="446"/>
    </location>
</feature>
<keyword evidence="3" id="KW-1185">Reference proteome</keyword>
<dbReference type="SUPFAM" id="SSF89372">
    <property type="entry name" value="Fucose-specific lectin"/>
    <property type="match status" value="1"/>
</dbReference>
<evidence type="ECO:0000256" key="1">
    <source>
        <dbReference type="SAM" id="SignalP"/>
    </source>
</evidence>
<accession>A0A9P8QGP5</accession>
<dbReference type="Proteomes" id="UP000827724">
    <property type="component" value="Unassembled WGS sequence"/>
</dbReference>
<proteinExistence type="predicted"/>
<organism evidence="2 3">
    <name type="scientific">Trichoderma cornu-damae</name>
    <dbReference type="NCBI Taxonomy" id="654480"/>
    <lineage>
        <taxon>Eukaryota</taxon>
        <taxon>Fungi</taxon>
        <taxon>Dikarya</taxon>
        <taxon>Ascomycota</taxon>
        <taxon>Pezizomycotina</taxon>
        <taxon>Sordariomycetes</taxon>
        <taxon>Hypocreomycetidae</taxon>
        <taxon>Hypocreales</taxon>
        <taxon>Hypocreaceae</taxon>
        <taxon>Trichoderma</taxon>
    </lineage>
</organism>
<gene>
    <name evidence="2" type="ORF">Trco_004978</name>
</gene>
<dbReference type="OrthoDB" id="4896939at2759"/>
<protein>
    <recommendedName>
        <fullName evidence="4">Fucose-specific lectin</fullName>
    </recommendedName>
</protein>
<feature type="signal peptide" evidence="1">
    <location>
        <begin position="1"/>
        <end position="18"/>
    </location>
</feature>
<reference evidence="2" key="1">
    <citation type="submission" date="2021-08" db="EMBL/GenBank/DDBJ databases">
        <title>Chromosome-Level Trichoderma cornu-damae using Hi-C Data.</title>
        <authorList>
            <person name="Kim C.S."/>
        </authorList>
    </citation>
    <scope>NUCLEOTIDE SEQUENCE</scope>
    <source>
        <strain evidence="2">KA19-0412C</strain>
    </source>
</reference>
<evidence type="ECO:0008006" key="4">
    <source>
        <dbReference type="Google" id="ProtNLM"/>
    </source>
</evidence>
<comment type="caution">
    <text evidence="2">The sequence shown here is derived from an EMBL/GenBank/DDBJ whole genome shotgun (WGS) entry which is preliminary data.</text>
</comment>